<sequence length="137" mass="14909">MPVLKFIKEKKEIEVPEGANLRKEAMKAGVNPHQGLNGFGASLNKVVNCHGLGQCGTCRVNIIKGMENASKMGILEKTRLTWPIPTPITPGGLDPIPAMAYLGHEETMRLSCQVTIQGDMEVETGPELDLFGENFFS</sequence>
<dbReference type="InterPro" id="IPR012675">
    <property type="entry name" value="Beta-grasp_dom_sf"/>
</dbReference>
<evidence type="ECO:0000313" key="2">
    <source>
        <dbReference type="EMBL" id="QEG37518.1"/>
    </source>
</evidence>
<name>A0A5B9QES8_9BACT</name>
<dbReference type="PROSITE" id="PS51085">
    <property type="entry name" value="2FE2S_FER_2"/>
    <property type="match status" value="1"/>
</dbReference>
<dbReference type="OrthoDB" id="9807864at2"/>
<dbReference type="EMBL" id="CP042913">
    <property type="protein sequence ID" value="QEG37518.1"/>
    <property type="molecule type" value="Genomic_DNA"/>
</dbReference>
<dbReference type="Gene3D" id="3.10.20.30">
    <property type="match status" value="1"/>
</dbReference>
<evidence type="ECO:0000313" key="3">
    <source>
        <dbReference type="Proteomes" id="UP000323917"/>
    </source>
</evidence>
<dbReference type="InterPro" id="IPR036010">
    <property type="entry name" value="2Fe-2S_ferredoxin-like_sf"/>
</dbReference>
<organism evidence="2 3">
    <name type="scientific">Bythopirellula goksoeyrii</name>
    <dbReference type="NCBI Taxonomy" id="1400387"/>
    <lineage>
        <taxon>Bacteria</taxon>
        <taxon>Pseudomonadati</taxon>
        <taxon>Planctomycetota</taxon>
        <taxon>Planctomycetia</taxon>
        <taxon>Pirellulales</taxon>
        <taxon>Lacipirellulaceae</taxon>
        <taxon>Bythopirellula</taxon>
    </lineage>
</organism>
<evidence type="ECO:0000259" key="1">
    <source>
        <dbReference type="PROSITE" id="PS51085"/>
    </source>
</evidence>
<accession>A0A5B9QES8</accession>
<dbReference type="InterPro" id="IPR001041">
    <property type="entry name" value="2Fe-2S_ferredoxin-type"/>
</dbReference>
<dbReference type="CDD" id="cd00207">
    <property type="entry name" value="fer2"/>
    <property type="match status" value="1"/>
</dbReference>
<dbReference type="AlphaFoldDB" id="A0A5B9QES8"/>
<reference evidence="2 3" key="1">
    <citation type="submission" date="2019-08" db="EMBL/GenBank/DDBJ databases">
        <title>Deep-cultivation of Planctomycetes and their phenomic and genomic characterization uncovers novel biology.</title>
        <authorList>
            <person name="Wiegand S."/>
            <person name="Jogler M."/>
            <person name="Boedeker C."/>
            <person name="Pinto D."/>
            <person name="Vollmers J."/>
            <person name="Rivas-Marin E."/>
            <person name="Kohn T."/>
            <person name="Peeters S.H."/>
            <person name="Heuer A."/>
            <person name="Rast P."/>
            <person name="Oberbeckmann S."/>
            <person name="Bunk B."/>
            <person name="Jeske O."/>
            <person name="Meyerdierks A."/>
            <person name="Storesund J.E."/>
            <person name="Kallscheuer N."/>
            <person name="Luecker S."/>
            <person name="Lage O.M."/>
            <person name="Pohl T."/>
            <person name="Merkel B.J."/>
            <person name="Hornburger P."/>
            <person name="Mueller R.-W."/>
            <person name="Bruemmer F."/>
            <person name="Labrenz M."/>
            <person name="Spormann A.M."/>
            <person name="Op den Camp H."/>
            <person name="Overmann J."/>
            <person name="Amann R."/>
            <person name="Jetten M.S.M."/>
            <person name="Mascher T."/>
            <person name="Medema M.H."/>
            <person name="Devos D.P."/>
            <person name="Kaster A.-K."/>
            <person name="Ovreas L."/>
            <person name="Rohde M."/>
            <person name="Galperin M.Y."/>
            <person name="Jogler C."/>
        </authorList>
    </citation>
    <scope>NUCLEOTIDE SEQUENCE [LARGE SCALE GENOMIC DNA]</scope>
    <source>
        <strain evidence="2 3">Pr1d</strain>
    </source>
</reference>
<keyword evidence="3" id="KW-1185">Reference proteome</keyword>
<feature type="domain" description="2Fe-2S ferredoxin-type" evidence="1">
    <location>
        <begin position="2"/>
        <end position="128"/>
    </location>
</feature>
<protein>
    <recommendedName>
        <fullName evidence="1">2Fe-2S ferredoxin-type domain-containing protein</fullName>
    </recommendedName>
</protein>
<dbReference type="KEGG" id="bgok:Pr1d_48640"/>
<gene>
    <name evidence="2" type="ORF">Pr1d_48640</name>
</gene>
<proteinExistence type="predicted"/>
<dbReference type="Proteomes" id="UP000323917">
    <property type="component" value="Chromosome"/>
</dbReference>
<dbReference type="SUPFAM" id="SSF54292">
    <property type="entry name" value="2Fe-2S ferredoxin-like"/>
    <property type="match status" value="1"/>
</dbReference>
<dbReference type="GO" id="GO:0051536">
    <property type="term" value="F:iron-sulfur cluster binding"/>
    <property type="evidence" value="ECO:0007669"/>
    <property type="project" value="InterPro"/>
</dbReference>